<evidence type="ECO:0000259" key="3">
    <source>
        <dbReference type="PROSITE" id="PS50110"/>
    </source>
</evidence>
<name>A0A508X7J8_9HYPH</name>
<dbReference type="SMART" id="SM00448">
    <property type="entry name" value="REC"/>
    <property type="match status" value="1"/>
</dbReference>
<evidence type="ECO:0000313" key="4">
    <source>
        <dbReference type="EMBL" id="VTZ63823.1"/>
    </source>
</evidence>
<evidence type="ECO:0000256" key="2">
    <source>
        <dbReference type="PROSITE-ProRule" id="PRU00169"/>
    </source>
</evidence>
<keyword evidence="1 2" id="KW-0597">Phosphoprotein</keyword>
<dbReference type="PANTHER" id="PTHR44591:SF24">
    <property type="entry name" value="PROTEIN-GLUTAMATE METHYLESTERASE_PROTEIN-GLUTAMINE GLUTAMINASE 1"/>
    <property type="match status" value="1"/>
</dbReference>
<gene>
    <name evidence="4" type="ORF">EMEDMD4_530030</name>
</gene>
<sequence>MEVRARILIVEDEWLIAEDHAASLREAGYVVVGPVPSVKQALQAMENQKIDLALLDIQLWKETSLPLAEHLKAKGVPFAFLSGYSDQQLPPDLSDREVIPKPVDAAFLAEAVARLCKHTG</sequence>
<dbReference type="GO" id="GO:0000160">
    <property type="term" value="P:phosphorelay signal transduction system"/>
    <property type="evidence" value="ECO:0007669"/>
    <property type="project" value="InterPro"/>
</dbReference>
<dbReference type="EMBL" id="CABFNB010000121">
    <property type="protein sequence ID" value="VTZ63823.1"/>
    <property type="molecule type" value="Genomic_DNA"/>
</dbReference>
<dbReference type="InterPro" id="IPR050595">
    <property type="entry name" value="Bact_response_regulator"/>
</dbReference>
<dbReference type="PANTHER" id="PTHR44591">
    <property type="entry name" value="STRESS RESPONSE REGULATOR PROTEIN 1"/>
    <property type="match status" value="1"/>
</dbReference>
<dbReference type="InterPro" id="IPR011006">
    <property type="entry name" value="CheY-like_superfamily"/>
</dbReference>
<feature type="domain" description="Response regulatory" evidence="3">
    <location>
        <begin position="6"/>
        <end position="116"/>
    </location>
</feature>
<dbReference type="Pfam" id="PF00072">
    <property type="entry name" value="Response_reg"/>
    <property type="match status" value="1"/>
</dbReference>
<dbReference type="Proteomes" id="UP000507954">
    <property type="component" value="Unassembled WGS sequence"/>
</dbReference>
<dbReference type="InterPro" id="IPR001789">
    <property type="entry name" value="Sig_transdc_resp-reg_receiver"/>
</dbReference>
<proteinExistence type="predicted"/>
<dbReference type="SUPFAM" id="SSF52172">
    <property type="entry name" value="CheY-like"/>
    <property type="match status" value="1"/>
</dbReference>
<dbReference type="PROSITE" id="PS50110">
    <property type="entry name" value="RESPONSE_REGULATORY"/>
    <property type="match status" value="1"/>
</dbReference>
<feature type="modified residue" description="4-aspartylphosphate" evidence="2">
    <location>
        <position position="56"/>
    </location>
</feature>
<organism evidence="4">
    <name type="scientific">Sinorhizobium medicae</name>
    <dbReference type="NCBI Taxonomy" id="110321"/>
    <lineage>
        <taxon>Bacteria</taxon>
        <taxon>Pseudomonadati</taxon>
        <taxon>Pseudomonadota</taxon>
        <taxon>Alphaproteobacteria</taxon>
        <taxon>Hyphomicrobiales</taxon>
        <taxon>Rhizobiaceae</taxon>
        <taxon>Sinorhizobium/Ensifer group</taxon>
        <taxon>Sinorhizobium</taxon>
    </lineage>
</organism>
<reference evidence="4" key="1">
    <citation type="submission" date="2019-06" db="EMBL/GenBank/DDBJ databases">
        <authorList>
            <person name="Le Quere A."/>
            <person name="Colella S."/>
        </authorList>
    </citation>
    <scope>NUCLEOTIDE SEQUENCE</scope>
    <source>
        <strain evidence="4">EmedicaeMD41</strain>
    </source>
</reference>
<accession>A0A508X7J8</accession>
<dbReference type="AlphaFoldDB" id="A0A508X7J8"/>
<evidence type="ECO:0000256" key="1">
    <source>
        <dbReference type="ARBA" id="ARBA00022553"/>
    </source>
</evidence>
<protein>
    <submittedName>
        <fullName evidence="4">Response regulator receiver protein</fullName>
    </submittedName>
</protein>
<dbReference type="Gene3D" id="3.40.50.2300">
    <property type="match status" value="1"/>
</dbReference>
<dbReference type="RefSeq" id="WP_180161956.1">
    <property type="nucleotide sequence ID" value="NZ_CABFNB010000121.1"/>
</dbReference>